<evidence type="ECO:0000313" key="2">
    <source>
        <dbReference type="EMBL" id="MCL2914653.1"/>
    </source>
</evidence>
<evidence type="ECO:0000313" key="3">
    <source>
        <dbReference type="Proteomes" id="UP001202831"/>
    </source>
</evidence>
<keyword evidence="3" id="KW-1185">Reference proteome</keyword>
<organism evidence="2 3">
    <name type="scientific">Shewanella corallii</name>
    <dbReference type="NCBI Taxonomy" id="560080"/>
    <lineage>
        <taxon>Bacteria</taxon>
        <taxon>Pseudomonadati</taxon>
        <taxon>Pseudomonadota</taxon>
        <taxon>Gammaproteobacteria</taxon>
        <taxon>Alteromonadales</taxon>
        <taxon>Shewanellaceae</taxon>
        <taxon>Shewanella</taxon>
    </lineage>
</organism>
<evidence type="ECO:0008006" key="4">
    <source>
        <dbReference type="Google" id="ProtNLM"/>
    </source>
</evidence>
<protein>
    <recommendedName>
        <fullName evidence="4">Secreted protein</fullName>
    </recommendedName>
</protein>
<reference evidence="2 3" key="1">
    <citation type="submission" date="2022-01" db="EMBL/GenBank/DDBJ databases">
        <title>Whole genome-based taxonomy of the Shewanellaceae.</title>
        <authorList>
            <person name="Martin-Rodriguez A.J."/>
        </authorList>
    </citation>
    <scope>NUCLEOTIDE SEQUENCE [LARGE SCALE GENOMIC DNA]</scope>
    <source>
        <strain evidence="2 3">DSM 21332</strain>
    </source>
</reference>
<keyword evidence="1" id="KW-0732">Signal</keyword>
<dbReference type="EMBL" id="JAKIKT010000004">
    <property type="protein sequence ID" value="MCL2914653.1"/>
    <property type="molecule type" value="Genomic_DNA"/>
</dbReference>
<feature type="signal peptide" evidence="1">
    <location>
        <begin position="1"/>
        <end position="18"/>
    </location>
</feature>
<accession>A0ABT0N860</accession>
<dbReference type="RefSeq" id="WP_249249327.1">
    <property type="nucleotide sequence ID" value="NZ_JAKIKT010000004.1"/>
</dbReference>
<sequence length="103" mass="11527">MKTLTLFLLLMFSSLVHASGAGQTVKQIYYCGEDFAMRMSGGEWYLVQKQRVGEKKFDHFLSMALLMLASGKKTANVFPGDPIPNWCGNANFRPISIFSIQAE</sequence>
<evidence type="ECO:0000256" key="1">
    <source>
        <dbReference type="SAM" id="SignalP"/>
    </source>
</evidence>
<dbReference type="Proteomes" id="UP001202831">
    <property type="component" value="Unassembled WGS sequence"/>
</dbReference>
<proteinExistence type="predicted"/>
<feature type="chain" id="PRO_5047371251" description="Secreted protein" evidence="1">
    <location>
        <begin position="19"/>
        <end position="103"/>
    </location>
</feature>
<name>A0ABT0N860_9GAMM</name>
<comment type="caution">
    <text evidence="2">The sequence shown here is derived from an EMBL/GenBank/DDBJ whole genome shotgun (WGS) entry which is preliminary data.</text>
</comment>
<gene>
    <name evidence="2" type="ORF">L2725_12830</name>
</gene>